<sequence>MSSRAELTFITNAMKLRNPQVCTMEIIPSISGTTAYCKII</sequence>
<name>A0A0V0ZGG4_TRIBR</name>
<comment type="caution">
    <text evidence="1">The sequence shown here is derived from an EMBL/GenBank/DDBJ whole genome shotgun (WGS) entry which is preliminary data.</text>
</comment>
<proteinExistence type="predicted"/>
<dbReference type="Proteomes" id="UP000054653">
    <property type="component" value="Unassembled WGS sequence"/>
</dbReference>
<keyword evidence="2" id="KW-1185">Reference proteome</keyword>
<protein>
    <submittedName>
        <fullName evidence="1">Uncharacterized protein</fullName>
    </submittedName>
</protein>
<accession>A0A0V0ZGG4</accession>
<gene>
    <name evidence="1" type="ORF">T03_1741</name>
</gene>
<dbReference type="AlphaFoldDB" id="A0A0V0ZGG4"/>
<dbReference type="EMBL" id="JYDI01003782">
    <property type="protein sequence ID" value="KRY11638.1"/>
    <property type="molecule type" value="Genomic_DNA"/>
</dbReference>
<evidence type="ECO:0000313" key="1">
    <source>
        <dbReference type="EMBL" id="KRY11638.1"/>
    </source>
</evidence>
<organism evidence="1 2">
    <name type="scientific">Trichinella britovi</name>
    <name type="common">Parasitic roundworm</name>
    <dbReference type="NCBI Taxonomy" id="45882"/>
    <lineage>
        <taxon>Eukaryota</taxon>
        <taxon>Metazoa</taxon>
        <taxon>Ecdysozoa</taxon>
        <taxon>Nematoda</taxon>
        <taxon>Enoplea</taxon>
        <taxon>Dorylaimia</taxon>
        <taxon>Trichinellida</taxon>
        <taxon>Trichinellidae</taxon>
        <taxon>Trichinella</taxon>
    </lineage>
</organism>
<reference evidence="1 2" key="1">
    <citation type="submission" date="2015-01" db="EMBL/GenBank/DDBJ databases">
        <title>Evolution of Trichinella species and genotypes.</title>
        <authorList>
            <person name="Korhonen P.K."/>
            <person name="Edoardo P."/>
            <person name="Giuseppe L.R."/>
            <person name="Gasser R.B."/>
        </authorList>
    </citation>
    <scope>NUCLEOTIDE SEQUENCE [LARGE SCALE GENOMIC DNA]</scope>
    <source>
        <strain evidence="1">ISS120</strain>
    </source>
</reference>
<evidence type="ECO:0000313" key="2">
    <source>
        <dbReference type="Proteomes" id="UP000054653"/>
    </source>
</evidence>